<feature type="chain" id="PRO_5040208331" evidence="2">
    <location>
        <begin position="22"/>
        <end position="271"/>
    </location>
</feature>
<dbReference type="EMBL" id="ML996162">
    <property type="protein sequence ID" value="KAF2733395.1"/>
    <property type="molecule type" value="Genomic_DNA"/>
</dbReference>
<protein>
    <submittedName>
        <fullName evidence="3">Uncharacterized protein</fullName>
    </submittedName>
</protein>
<dbReference type="AlphaFoldDB" id="A0A9P4V2K1"/>
<feature type="signal peptide" evidence="2">
    <location>
        <begin position="1"/>
        <end position="21"/>
    </location>
</feature>
<feature type="transmembrane region" description="Helical" evidence="1">
    <location>
        <begin position="93"/>
        <end position="114"/>
    </location>
</feature>
<evidence type="ECO:0000256" key="1">
    <source>
        <dbReference type="SAM" id="Phobius"/>
    </source>
</evidence>
<feature type="transmembrane region" description="Helical" evidence="1">
    <location>
        <begin position="175"/>
        <end position="198"/>
    </location>
</feature>
<sequence>MISQCAVLCFSLTLYLPLAAAALPTHRFQTWACILHQNCSTEYNNYLKRNDTHWYYGWPVYSKISLASQNYAYYGPLLNCILDYTSELTKAEMAAAGILLGLTPTILALAGSNLEETALLACKRPLLVLLKGIGSPAVSVLRTFEYGDVTRKLEGRRVKRGLAVRKEKSSYGPMLRLLIVTVEYAMGAAAIANCVLASYELGIKSIVIWAEDRWYHPLIWSTLGPGAVHLLGVWSLRLEMQVKPGEKKVIVAFELAGMREAWQVEEVSFRE</sequence>
<organism evidence="3 4">
    <name type="scientific">Polyplosphaeria fusca</name>
    <dbReference type="NCBI Taxonomy" id="682080"/>
    <lineage>
        <taxon>Eukaryota</taxon>
        <taxon>Fungi</taxon>
        <taxon>Dikarya</taxon>
        <taxon>Ascomycota</taxon>
        <taxon>Pezizomycotina</taxon>
        <taxon>Dothideomycetes</taxon>
        <taxon>Pleosporomycetidae</taxon>
        <taxon>Pleosporales</taxon>
        <taxon>Tetraplosphaeriaceae</taxon>
        <taxon>Polyplosphaeria</taxon>
    </lineage>
</organism>
<feature type="transmembrane region" description="Helical" evidence="1">
    <location>
        <begin position="218"/>
        <end position="238"/>
    </location>
</feature>
<reference evidence="3" key="1">
    <citation type="journal article" date="2020" name="Stud. Mycol.">
        <title>101 Dothideomycetes genomes: a test case for predicting lifestyles and emergence of pathogens.</title>
        <authorList>
            <person name="Haridas S."/>
            <person name="Albert R."/>
            <person name="Binder M."/>
            <person name="Bloem J."/>
            <person name="Labutti K."/>
            <person name="Salamov A."/>
            <person name="Andreopoulos B."/>
            <person name="Baker S."/>
            <person name="Barry K."/>
            <person name="Bills G."/>
            <person name="Bluhm B."/>
            <person name="Cannon C."/>
            <person name="Castanera R."/>
            <person name="Culley D."/>
            <person name="Daum C."/>
            <person name="Ezra D."/>
            <person name="Gonzalez J."/>
            <person name="Henrissat B."/>
            <person name="Kuo A."/>
            <person name="Liang C."/>
            <person name="Lipzen A."/>
            <person name="Lutzoni F."/>
            <person name="Magnuson J."/>
            <person name="Mondo S."/>
            <person name="Nolan M."/>
            <person name="Ohm R."/>
            <person name="Pangilinan J."/>
            <person name="Park H.-J."/>
            <person name="Ramirez L."/>
            <person name="Alfaro M."/>
            <person name="Sun H."/>
            <person name="Tritt A."/>
            <person name="Yoshinaga Y."/>
            <person name="Zwiers L.-H."/>
            <person name="Turgeon B."/>
            <person name="Goodwin S."/>
            <person name="Spatafora J."/>
            <person name="Crous P."/>
            <person name="Grigoriev I."/>
        </authorList>
    </citation>
    <scope>NUCLEOTIDE SEQUENCE</scope>
    <source>
        <strain evidence="3">CBS 125425</strain>
    </source>
</reference>
<keyword evidence="1" id="KW-0812">Transmembrane</keyword>
<dbReference type="Proteomes" id="UP000799444">
    <property type="component" value="Unassembled WGS sequence"/>
</dbReference>
<keyword evidence="1" id="KW-1133">Transmembrane helix</keyword>
<evidence type="ECO:0000313" key="4">
    <source>
        <dbReference type="Proteomes" id="UP000799444"/>
    </source>
</evidence>
<dbReference type="OrthoDB" id="3009728at2759"/>
<proteinExistence type="predicted"/>
<comment type="caution">
    <text evidence="3">The sequence shown here is derived from an EMBL/GenBank/DDBJ whole genome shotgun (WGS) entry which is preliminary data.</text>
</comment>
<evidence type="ECO:0000313" key="3">
    <source>
        <dbReference type="EMBL" id="KAF2733395.1"/>
    </source>
</evidence>
<gene>
    <name evidence="3" type="ORF">EJ04DRAFT_553426</name>
</gene>
<evidence type="ECO:0000256" key="2">
    <source>
        <dbReference type="SAM" id="SignalP"/>
    </source>
</evidence>
<keyword evidence="4" id="KW-1185">Reference proteome</keyword>
<name>A0A9P4V2K1_9PLEO</name>
<keyword evidence="2" id="KW-0732">Signal</keyword>
<keyword evidence="1" id="KW-0472">Membrane</keyword>
<accession>A0A9P4V2K1</accession>